<dbReference type="OrthoDB" id="3646492at2759"/>
<sequence length="381" mass="43157">MSDTTDQFLSHLGKWLCDLANDRPTESSRGWLRQLAEQHSYSALPWVRDGVEQIEREVLYLRKNEKVTDAQTVIDFKVALYNERQEHRAAMAQLCEALHKRQSVIDEAATENTKELLDKSQTLSAELQHHEAQSRLLIQERDAANAALQALQVEHDAVLEDLHDAKERRTAALHYTDQLQSILGVNLEAWHDSDSVAEDSVNGSNEDAAPADHCHSTGISPSSPSVAAPPTPDNGTHNSPLSPKRPNCSRQNIHLLSRRNQEYLQRIRDLETENEKLREELQLSAQLHAVTDAELSDFPDEPPQGTEEVVKSARQVEEQLQEENTAAQKAMTFDESSDESDQEEDVEAERGAWRAPRVIEGLERAFYWLNDWHKGNVYVSH</sequence>
<accession>A0A2S6BXI1</accession>
<name>A0A2S6BXI1_9PEZI</name>
<feature type="region of interest" description="Disordered" evidence="2">
    <location>
        <begin position="196"/>
        <end position="249"/>
    </location>
</feature>
<feature type="coiled-coil region" evidence="1">
    <location>
        <begin position="113"/>
        <end position="168"/>
    </location>
</feature>
<reference evidence="4" key="1">
    <citation type="journal article" date="2017" name="bioRxiv">
        <title>Conservation of a gene cluster reveals novel cercosporin biosynthetic mechanisms and extends production to the genus Colletotrichum.</title>
        <authorList>
            <person name="de Jonge R."/>
            <person name="Ebert M.K."/>
            <person name="Huitt-Roehl C.R."/>
            <person name="Pal P."/>
            <person name="Suttle J.C."/>
            <person name="Spanner R.E."/>
            <person name="Neubauer J.D."/>
            <person name="Jurick W.M.II."/>
            <person name="Stott K.A."/>
            <person name="Secor G.A."/>
            <person name="Thomma B.P.H.J."/>
            <person name="Van de Peer Y."/>
            <person name="Townsend C.A."/>
            <person name="Bolton M.D."/>
        </authorList>
    </citation>
    <scope>NUCLEOTIDE SEQUENCE [LARGE SCALE GENOMIC DNA]</scope>
    <source>
        <strain evidence="4">CBS538.71</strain>
    </source>
</reference>
<evidence type="ECO:0000313" key="4">
    <source>
        <dbReference type="Proteomes" id="UP000237631"/>
    </source>
</evidence>
<protein>
    <submittedName>
        <fullName evidence="3">Uncharacterized protein</fullName>
    </submittedName>
</protein>
<organism evidence="3 4">
    <name type="scientific">Cercospora berteroae</name>
    <dbReference type="NCBI Taxonomy" id="357750"/>
    <lineage>
        <taxon>Eukaryota</taxon>
        <taxon>Fungi</taxon>
        <taxon>Dikarya</taxon>
        <taxon>Ascomycota</taxon>
        <taxon>Pezizomycotina</taxon>
        <taxon>Dothideomycetes</taxon>
        <taxon>Dothideomycetidae</taxon>
        <taxon>Mycosphaerellales</taxon>
        <taxon>Mycosphaerellaceae</taxon>
        <taxon>Cercospora</taxon>
    </lineage>
</organism>
<feature type="compositionally biased region" description="Acidic residues" evidence="2">
    <location>
        <begin position="335"/>
        <end position="347"/>
    </location>
</feature>
<dbReference type="EMBL" id="PNEN01001716">
    <property type="protein sequence ID" value="PPJ52159.1"/>
    <property type="molecule type" value="Genomic_DNA"/>
</dbReference>
<feature type="region of interest" description="Disordered" evidence="2">
    <location>
        <begin position="321"/>
        <end position="350"/>
    </location>
</feature>
<dbReference type="AlphaFoldDB" id="A0A2S6BXI1"/>
<keyword evidence="1" id="KW-0175">Coiled coil</keyword>
<dbReference type="Proteomes" id="UP000237631">
    <property type="component" value="Unassembled WGS sequence"/>
</dbReference>
<evidence type="ECO:0000256" key="2">
    <source>
        <dbReference type="SAM" id="MobiDB-lite"/>
    </source>
</evidence>
<evidence type="ECO:0000256" key="1">
    <source>
        <dbReference type="SAM" id="Coils"/>
    </source>
</evidence>
<evidence type="ECO:0000313" key="3">
    <source>
        <dbReference type="EMBL" id="PPJ52159.1"/>
    </source>
</evidence>
<keyword evidence="4" id="KW-1185">Reference proteome</keyword>
<proteinExistence type="predicted"/>
<comment type="caution">
    <text evidence="3">The sequence shown here is derived from an EMBL/GenBank/DDBJ whole genome shotgun (WGS) entry which is preliminary data.</text>
</comment>
<gene>
    <name evidence="3" type="ORF">CBER1_10019</name>
</gene>